<organism evidence="10 11">
    <name type="scientific">Phytophthora pseudosyringae</name>
    <dbReference type="NCBI Taxonomy" id="221518"/>
    <lineage>
        <taxon>Eukaryota</taxon>
        <taxon>Sar</taxon>
        <taxon>Stramenopiles</taxon>
        <taxon>Oomycota</taxon>
        <taxon>Peronosporomycetes</taxon>
        <taxon>Peronosporales</taxon>
        <taxon>Peronosporaceae</taxon>
        <taxon>Phytophthora</taxon>
    </lineage>
</organism>
<dbReference type="PANTHER" id="PTHR21452:SF4">
    <property type="entry name" value="EXPORTIN-6"/>
    <property type="match status" value="1"/>
</dbReference>
<reference evidence="10" key="1">
    <citation type="submission" date="2021-02" db="EMBL/GenBank/DDBJ databases">
        <authorList>
            <person name="Palmer J.M."/>
        </authorList>
    </citation>
    <scope>NUCLEOTIDE SEQUENCE</scope>
    <source>
        <strain evidence="10">SCRP734</strain>
    </source>
</reference>
<feature type="region of interest" description="Disordered" evidence="8">
    <location>
        <begin position="457"/>
        <end position="479"/>
    </location>
</feature>
<proteinExistence type="inferred from homology"/>
<dbReference type="GO" id="GO:0005049">
    <property type="term" value="F:nuclear export signal receptor activity"/>
    <property type="evidence" value="ECO:0007669"/>
    <property type="project" value="InterPro"/>
</dbReference>
<evidence type="ECO:0000313" key="11">
    <source>
        <dbReference type="Proteomes" id="UP000694044"/>
    </source>
</evidence>
<comment type="similarity">
    <text evidence="3">Belongs to the exportin family.</text>
</comment>
<evidence type="ECO:0000256" key="2">
    <source>
        <dbReference type="ARBA" id="ARBA00004496"/>
    </source>
</evidence>
<comment type="subcellular location">
    <subcellularLocation>
        <location evidence="2">Cytoplasm</location>
    </subcellularLocation>
    <subcellularLocation>
        <location evidence="1">Nucleus</location>
    </subcellularLocation>
</comment>
<feature type="domain" description="Importin N-terminal" evidence="9">
    <location>
        <begin position="46"/>
        <end position="113"/>
    </location>
</feature>
<feature type="compositionally biased region" description="Basic and acidic residues" evidence="8">
    <location>
        <begin position="467"/>
        <end position="476"/>
    </location>
</feature>
<keyword evidence="4" id="KW-0813">Transport</keyword>
<evidence type="ECO:0000256" key="3">
    <source>
        <dbReference type="ARBA" id="ARBA00009466"/>
    </source>
</evidence>
<evidence type="ECO:0000313" key="10">
    <source>
        <dbReference type="EMBL" id="KAG7376639.1"/>
    </source>
</evidence>
<dbReference type="GO" id="GO:0006611">
    <property type="term" value="P:protein export from nucleus"/>
    <property type="evidence" value="ECO:0007669"/>
    <property type="project" value="InterPro"/>
</dbReference>
<dbReference type="Pfam" id="PF08389">
    <property type="entry name" value="Xpo1"/>
    <property type="match status" value="1"/>
</dbReference>
<dbReference type="GO" id="GO:0005634">
    <property type="term" value="C:nucleus"/>
    <property type="evidence" value="ECO:0007669"/>
    <property type="project" value="UniProtKB-SubCell"/>
</dbReference>
<keyword evidence="6" id="KW-0653">Protein transport</keyword>
<evidence type="ECO:0000256" key="6">
    <source>
        <dbReference type="ARBA" id="ARBA00022927"/>
    </source>
</evidence>
<dbReference type="Pfam" id="PF03810">
    <property type="entry name" value="IBN_N"/>
    <property type="match status" value="1"/>
</dbReference>
<dbReference type="EMBL" id="JAGDFM010000653">
    <property type="protein sequence ID" value="KAG7376639.1"/>
    <property type="molecule type" value="Genomic_DNA"/>
</dbReference>
<dbReference type="PROSITE" id="PS50166">
    <property type="entry name" value="IMPORTIN_B_NT"/>
    <property type="match status" value="1"/>
</dbReference>
<dbReference type="SMART" id="SM00913">
    <property type="entry name" value="IBN_N"/>
    <property type="match status" value="1"/>
</dbReference>
<name>A0A8T1V973_9STRA</name>
<dbReference type="FunFam" id="1.25.10.10:FF:001578">
    <property type="entry name" value="Exportin-6-B-like Protein"/>
    <property type="match status" value="1"/>
</dbReference>
<evidence type="ECO:0000259" key="9">
    <source>
        <dbReference type="PROSITE" id="PS50166"/>
    </source>
</evidence>
<accession>A0A8T1V973</accession>
<dbReference type="InterPro" id="IPR001494">
    <property type="entry name" value="Importin-beta_N"/>
</dbReference>
<evidence type="ECO:0000256" key="1">
    <source>
        <dbReference type="ARBA" id="ARBA00004123"/>
    </source>
</evidence>
<dbReference type="InterPro" id="IPR013598">
    <property type="entry name" value="Exportin-1/Importin-b-like"/>
</dbReference>
<dbReference type="GO" id="GO:0031267">
    <property type="term" value="F:small GTPase binding"/>
    <property type="evidence" value="ECO:0007669"/>
    <property type="project" value="InterPro"/>
</dbReference>
<evidence type="ECO:0000256" key="4">
    <source>
        <dbReference type="ARBA" id="ARBA00022448"/>
    </source>
</evidence>
<dbReference type="Proteomes" id="UP000694044">
    <property type="component" value="Unassembled WGS sequence"/>
</dbReference>
<sequence>MVGYCTAGYLKMSASAHSDAAMIAEVEGALRRVLDPSTPPGDKQQLEEQLTRFKETPAACLPVLFQLLSTSQNKYALWFAATALEEYVAAKWVHFPASEQLRIRQFVWDSLLASAAASSSPSGGAQVAFVRRKLRKVLADIAKVQWRGEEAPSPRPGGDARWPDFMSQVEALVVDERTRESGLELLSVVVEEFGRDDAMVMATIKKQAKARLSAQLPSVLALLANILKGCSHLLQVGEASVVVEQDRVANVALTTLNSLTTWAPVADHVNEAWIHLLFELARNWENVFARGFTSHMCVSSATALQCLAELMNKRFVPAMVDEIVGQVMFELCPLLQKTVGDQLIGKATEQYLDKLSEFVELFLTQHLKRLENPKYGAILPTFLQSVHAFTTKQPHVEGFLNCLRVWEVFVSYIEEIEQNEGATNERVRAVLTAYEKGLVAVMLHLVERVTYESNRNQLGELDDGDDAGTHGDHEDAGNSVAFDLESTGGAYGQGSLQDLAQIRTDVASGNATATMVELSERKQFIVDCIALIRRIAALPSCAPPLLEIMVPRVQNAIDKVLFHIHEMPVIAQQSEQWEQQRFMIRDLTANCAILSSVCANYYSISAELNQQMAGWQILHLFIKMSEYMVQHRLHTRGDAFAELQCEALTSIRFCLSCIPFVIKSGARQDVLNASESVLQVLLHTLDTSIVPSPLAVMQNSMQLLANLGFVLSYEDMLQIPSMTQLEAHIHQFSLHLPLAIQGDLYTSMSNSILNSAISLRGNNGASNGSQPWENAYGSLLVPIRESIDQSAVTLHQNEQRVLEHAMVAQLRRDCYLVRSLARSVETKPKVAKDAFFSVFQPSFPSLMALLTTYFTTIRKMAASTAPQSKNQIKSALKVVNEIVRLYAQLLKSIRKEMQKETVSDIMRTFVEIFNDSQLSGVLYNQGNAGLMVLCGFLQLLKIVVEEPTSVFSSFLQNILDLCFGPLKEVIFSHPESDSVILGYFVALVEQLLEKHYRFFIVYSGQFTPDGARERGYASDQAHTYFLSIFQSLASVLSREGSNLAPRICKQVLGLLDRVDKAQGLFAFTGFQSELRMGFLSTLMNILTRGEMNLLQDEVIQLLHRVAAVDFASFYQVFLNGYIKEILTHPQLEAASKMEGECLQWSGQVDLPTFSQEVVAFLNDLKVIKAQN</sequence>
<dbReference type="OrthoDB" id="10261013at2759"/>
<dbReference type="PANTHER" id="PTHR21452">
    <property type="entry name" value="EXPORTIN-6"/>
    <property type="match status" value="1"/>
</dbReference>
<keyword evidence="5" id="KW-0963">Cytoplasm</keyword>
<evidence type="ECO:0000256" key="5">
    <source>
        <dbReference type="ARBA" id="ARBA00022490"/>
    </source>
</evidence>
<keyword evidence="7" id="KW-0539">Nucleus</keyword>
<evidence type="ECO:0000256" key="8">
    <source>
        <dbReference type="SAM" id="MobiDB-lite"/>
    </source>
</evidence>
<dbReference type="InterPro" id="IPR040016">
    <property type="entry name" value="XPO6"/>
</dbReference>
<gene>
    <name evidence="10" type="primary">XPO6</name>
    <name evidence="10" type="ORF">PHYPSEUDO_013013</name>
</gene>
<comment type="caution">
    <text evidence="10">The sequence shown here is derived from an EMBL/GenBank/DDBJ whole genome shotgun (WGS) entry which is preliminary data.</text>
</comment>
<dbReference type="AlphaFoldDB" id="A0A8T1V973"/>
<protein>
    <submittedName>
        <fullName evidence="10">Exportin-6</fullName>
    </submittedName>
</protein>
<keyword evidence="11" id="KW-1185">Reference proteome</keyword>
<dbReference type="GO" id="GO:0005737">
    <property type="term" value="C:cytoplasm"/>
    <property type="evidence" value="ECO:0007669"/>
    <property type="project" value="UniProtKB-SubCell"/>
</dbReference>
<evidence type="ECO:0000256" key="7">
    <source>
        <dbReference type="ARBA" id="ARBA00023242"/>
    </source>
</evidence>